<evidence type="ECO:0000256" key="4">
    <source>
        <dbReference type="SAM" id="MobiDB-lite"/>
    </source>
</evidence>
<gene>
    <name evidence="5" type="ORF">BP6252_05616</name>
</gene>
<dbReference type="EMBL" id="PDLM01000005">
    <property type="protein sequence ID" value="RDW77563.1"/>
    <property type="molecule type" value="Genomic_DNA"/>
</dbReference>
<dbReference type="SUPFAM" id="SSF51735">
    <property type="entry name" value="NAD(P)-binding Rossmann-fold domains"/>
    <property type="match status" value="1"/>
</dbReference>
<dbReference type="AlphaFoldDB" id="A0A3D8RU38"/>
<proteinExistence type="inferred from homology"/>
<dbReference type="InterPro" id="IPR036291">
    <property type="entry name" value="NAD(P)-bd_dom_sf"/>
</dbReference>
<sequence>MSSIPTIPGSHPKKGAYGQRLGGPEVLTKDLFNLEGRTIIITGGAGALGISVAGSILESGGDVICFDRAVEFPAEDWARLQSIAKGHGTQVAYHIGNVTDSRTVNKIFDVAVSEMRFPLRGLVACAGISHGSSALDYDINDFRRVIEINLNGTFICAQAAARIIAKQQVPGSVVLIASMSGSVSNKGVDTAAYNSSKSAVLQLGRSLAAEWGCREGFPQIRVNTLSPGYIKTALTAKDMLIPGREAEWSADNMLNRMSYADEYRGPVIFLLGDASSFMTGADLKVDGGHTAW</sequence>
<feature type="region of interest" description="Disordered" evidence="4">
    <location>
        <begin position="1"/>
        <end position="21"/>
    </location>
</feature>
<dbReference type="InterPro" id="IPR002347">
    <property type="entry name" value="SDR_fam"/>
</dbReference>
<evidence type="ECO:0000256" key="2">
    <source>
        <dbReference type="ARBA" id="ARBA00022857"/>
    </source>
</evidence>
<comment type="caution">
    <text evidence="5">The sequence shown here is derived from an EMBL/GenBank/DDBJ whole genome shotgun (WGS) entry which is preliminary data.</text>
</comment>
<keyword evidence="6" id="KW-1185">Reference proteome</keyword>
<name>A0A3D8RU38_9HELO</name>
<protein>
    <submittedName>
        <fullName evidence="5">D-arabinitol 2-dehydrogenase</fullName>
    </submittedName>
</protein>
<dbReference type="Pfam" id="PF13561">
    <property type="entry name" value="adh_short_C2"/>
    <property type="match status" value="1"/>
</dbReference>
<dbReference type="Gene3D" id="3.40.50.720">
    <property type="entry name" value="NAD(P)-binding Rossmann-like Domain"/>
    <property type="match status" value="1"/>
</dbReference>
<dbReference type="PANTHER" id="PTHR43008">
    <property type="entry name" value="BENZIL REDUCTASE"/>
    <property type="match status" value="1"/>
</dbReference>
<dbReference type="GO" id="GO:0016616">
    <property type="term" value="F:oxidoreductase activity, acting on the CH-OH group of donors, NAD or NADP as acceptor"/>
    <property type="evidence" value="ECO:0007669"/>
    <property type="project" value="UniProtKB-ARBA"/>
</dbReference>
<evidence type="ECO:0000313" key="5">
    <source>
        <dbReference type="EMBL" id="RDW77563.1"/>
    </source>
</evidence>
<dbReference type="PROSITE" id="PS00061">
    <property type="entry name" value="ADH_SHORT"/>
    <property type="match status" value="1"/>
</dbReference>
<dbReference type="GO" id="GO:0050664">
    <property type="term" value="F:oxidoreductase activity, acting on NAD(P)H, oxygen as acceptor"/>
    <property type="evidence" value="ECO:0007669"/>
    <property type="project" value="TreeGrafter"/>
</dbReference>
<dbReference type="PRINTS" id="PR00081">
    <property type="entry name" value="GDHRDH"/>
</dbReference>
<dbReference type="OrthoDB" id="1669814at2759"/>
<comment type="similarity">
    <text evidence="1">Belongs to the short-chain dehydrogenases/reductases (SDR) family.</text>
</comment>
<dbReference type="Proteomes" id="UP000256645">
    <property type="component" value="Unassembled WGS sequence"/>
</dbReference>
<organism evidence="5 6">
    <name type="scientific">Coleophoma cylindrospora</name>
    <dbReference type="NCBI Taxonomy" id="1849047"/>
    <lineage>
        <taxon>Eukaryota</taxon>
        <taxon>Fungi</taxon>
        <taxon>Dikarya</taxon>
        <taxon>Ascomycota</taxon>
        <taxon>Pezizomycotina</taxon>
        <taxon>Leotiomycetes</taxon>
        <taxon>Helotiales</taxon>
        <taxon>Dermateaceae</taxon>
        <taxon>Coleophoma</taxon>
    </lineage>
</organism>
<evidence type="ECO:0000256" key="1">
    <source>
        <dbReference type="ARBA" id="ARBA00006484"/>
    </source>
</evidence>
<dbReference type="STRING" id="1849047.A0A3D8RU38"/>
<accession>A0A3D8RU38</accession>
<keyword evidence="3" id="KW-0560">Oxidoreductase</keyword>
<keyword evidence="2" id="KW-0521">NADP</keyword>
<dbReference type="PANTHER" id="PTHR43008:SF4">
    <property type="entry name" value="CHAIN DEHYDROGENASE, PUTATIVE (AFU_ORTHOLOGUE AFUA_4G08710)-RELATED"/>
    <property type="match status" value="1"/>
</dbReference>
<evidence type="ECO:0000256" key="3">
    <source>
        <dbReference type="ARBA" id="ARBA00023002"/>
    </source>
</evidence>
<reference evidence="5 6" key="1">
    <citation type="journal article" date="2018" name="IMA Fungus">
        <title>IMA Genome-F 9: Draft genome sequence of Annulohypoxylon stygium, Aspergillus mulundensis, Berkeleyomyces basicola (syn. Thielaviopsis basicola), Ceratocystis smalleyi, two Cercospora beticola strains, Coleophoma cylindrospora, Fusarium fracticaudum, Phialophora cf. hyalina, and Morchella septimelata.</title>
        <authorList>
            <person name="Wingfield B.D."/>
            <person name="Bills G.F."/>
            <person name="Dong Y."/>
            <person name="Huang W."/>
            <person name="Nel W.J."/>
            <person name="Swalarsk-Parry B.S."/>
            <person name="Vaghefi N."/>
            <person name="Wilken P.M."/>
            <person name="An Z."/>
            <person name="de Beer Z.W."/>
            <person name="De Vos L."/>
            <person name="Chen L."/>
            <person name="Duong T.A."/>
            <person name="Gao Y."/>
            <person name="Hammerbacher A."/>
            <person name="Kikkert J.R."/>
            <person name="Li Y."/>
            <person name="Li H."/>
            <person name="Li K."/>
            <person name="Li Q."/>
            <person name="Liu X."/>
            <person name="Ma X."/>
            <person name="Naidoo K."/>
            <person name="Pethybridge S.J."/>
            <person name="Sun J."/>
            <person name="Steenkamp E.T."/>
            <person name="van der Nest M.A."/>
            <person name="van Wyk S."/>
            <person name="Wingfield M.J."/>
            <person name="Xiong C."/>
            <person name="Yue Q."/>
            <person name="Zhang X."/>
        </authorList>
    </citation>
    <scope>NUCLEOTIDE SEQUENCE [LARGE SCALE GENOMIC DNA]</scope>
    <source>
        <strain evidence="5 6">BP6252</strain>
    </source>
</reference>
<dbReference type="InterPro" id="IPR020904">
    <property type="entry name" value="Sc_DH/Rdtase_CS"/>
</dbReference>
<evidence type="ECO:0000313" key="6">
    <source>
        <dbReference type="Proteomes" id="UP000256645"/>
    </source>
</evidence>